<dbReference type="Gene3D" id="1.10.10.60">
    <property type="entry name" value="Homeodomain-like"/>
    <property type="match status" value="2"/>
</dbReference>
<keyword evidence="3" id="KW-0804">Transcription</keyword>
<dbReference type="RefSeq" id="WP_231005426.1">
    <property type="nucleotide sequence ID" value="NZ_JAJNEC010000005.1"/>
</dbReference>
<dbReference type="SUPFAM" id="SSF46689">
    <property type="entry name" value="Homeodomain-like"/>
    <property type="match status" value="1"/>
</dbReference>
<evidence type="ECO:0000259" key="6">
    <source>
        <dbReference type="PROSITE" id="PS01124"/>
    </source>
</evidence>
<evidence type="ECO:0000256" key="2">
    <source>
        <dbReference type="ARBA" id="ARBA00023125"/>
    </source>
</evidence>
<dbReference type="PANTHER" id="PTHR43280">
    <property type="entry name" value="ARAC-FAMILY TRANSCRIPTIONAL REGULATOR"/>
    <property type="match status" value="1"/>
</dbReference>
<feature type="region of interest" description="Disordered" evidence="4">
    <location>
        <begin position="363"/>
        <end position="384"/>
    </location>
</feature>
<dbReference type="SMART" id="SM00342">
    <property type="entry name" value="HTH_ARAC"/>
    <property type="match status" value="1"/>
</dbReference>
<feature type="transmembrane region" description="Helical" evidence="5">
    <location>
        <begin position="219"/>
        <end position="238"/>
    </location>
</feature>
<dbReference type="PRINTS" id="PR00032">
    <property type="entry name" value="HTHARAC"/>
</dbReference>
<name>A0ABS8PSS6_9BACT</name>
<feature type="transmembrane region" description="Helical" evidence="5">
    <location>
        <begin position="66"/>
        <end position="86"/>
    </location>
</feature>
<keyword evidence="8" id="KW-1185">Reference proteome</keyword>
<feature type="domain" description="HTH araC/xylS-type" evidence="6">
    <location>
        <begin position="259"/>
        <end position="367"/>
    </location>
</feature>
<dbReference type="PROSITE" id="PS01124">
    <property type="entry name" value="HTH_ARAC_FAMILY_2"/>
    <property type="match status" value="1"/>
</dbReference>
<keyword evidence="5" id="KW-0472">Membrane</keyword>
<feature type="transmembrane region" description="Helical" evidence="5">
    <location>
        <begin position="6"/>
        <end position="26"/>
    </location>
</feature>
<evidence type="ECO:0000256" key="3">
    <source>
        <dbReference type="ARBA" id="ARBA00023163"/>
    </source>
</evidence>
<keyword evidence="1" id="KW-0805">Transcription regulation</keyword>
<keyword evidence="2" id="KW-0238">DNA-binding</keyword>
<evidence type="ECO:0000313" key="7">
    <source>
        <dbReference type="EMBL" id="MCD2424149.1"/>
    </source>
</evidence>
<dbReference type="EMBL" id="JAJNEC010000005">
    <property type="protein sequence ID" value="MCD2424149.1"/>
    <property type="molecule type" value="Genomic_DNA"/>
</dbReference>
<proteinExistence type="predicted"/>
<keyword evidence="5" id="KW-1133">Transmembrane helix</keyword>
<comment type="caution">
    <text evidence="7">The sequence shown here is derived from an EMBL/GenBank/DDBJ whole genome shotgun (WGS) entry which is preliminary data.</text>
</comment>
<evidence type="ECO:0000256" key="5">
    <source>
        <dbReference type="SAM" id="Phobius"/>
    </source>
</evidence>
<feature type="transmembrane region" description="Helical" evidence="5">
    <location>
        <begin position="149"/>
        <end position="167"/>
    </location>
</feature>
<gene>
    <name evidence="7" type="ORF">LQ567_15320</name>
</gene>
<evidence type="ECO:0000256" key="4">
    <source>
        <dbReference type="SAM" id="MobiDB-lite"/>
    </source>
</evidence>
<dbReference type="PANTHER" id="PTHR43280:SF29">
    <property type="entry name" value="ARAC-FAMILY TRANSCRIPTIONAL REGULATOR"/>
    <property type="match status" value="1"/>
</dbReference>
<feature type="transmembrane region" description="Helical" evidence="5">
    <location>
        <begin position="35"/>
        <end position="54"/>
    </location>
</feature>
<evidence type="ECO:0000313" key="8">
    <source>
        <dbReference type="Proteomes" id="UP001199816"/>
    </source>
</evidence>
<dbReference type="InterPro" id="IPR018060">
    <property type="entry name" value="HTH_AraC"/>
</dbReference>
<organism evidence="7 8">
    <name type="scientific">Niabella pedocola</name>
    <dbReference type="NCBI Taxonomy" id="1752077"/>
    <lineage>
        <taxon>Bacteria</taxon>
        <taxon>Pseudomonadati</taxon>
        <taxon>Bacteroidota</taxon>
        <taxon>Chitinophagia</taxon>
        <taxon>Chitinophagales</taxon>
        <taxon>Chitinophagaceae</taxon>
        <taxon>Niabella</taxon>
    </lineage>
</organism>
<reference evidence="7 8" key="1">
    <citation type="submission" date="2021-11" db="EMBL/GenBank/DDBJ databases">
        <title>Genomic of Niabella pedocola.</title>
        <authorList>
            <person name="Wu T."/>
        </authorList>
    </citation>
    <scope>NUCLEOTIDE SEQUENCE [LARGE SCALE GENOMIC DNA]</scope>
    <source>
        <strain evidence="7 8">JCM 31011</strain>
    </source>
</reference>
<feature type="transmembrane region" description="Helical" evidence="5">
    <location>
        <begin position="107"/>
        <end position="129"/>
    </location>
</feature>
<keyword evidence="5" id="KW-0812">Transmembrane</keyword>
<protein>
    <submittedName>
        <fullName evidence="7">Helix-turn-helix transcriptional regulator</fullName>
    </submittedName>
</protein>
<sequence>MERFLQTIILLGVVQGLIVSSLLFFSRRLRTPNRLLAVLIFLLTLASLCLSGYYMDWFGSKWLNFLANLIPLIVVMPVGPLLYFYVRSFLEPEFKIGKKERMQFLPVIVDLGGPLIAWVFLAGVWTGLLKNDARPWGMAIDTYNVYSDIPRWISLAVYTVLTLRYLAVQKQKNRTGFRWLQQVAVVFGVFLCIWLVYLVPYIIPRYTGWMLDHLDWYPLYIPITLLIYWLGIKGYLVAWQQQAAEKKQEAPWLPDAIVHTATGLLKKMMEEDRLYLNPELTLQMVAQHTGLAAKTISAVLNQHLHTNFNEFINGYRVALFKEKLLADGAEQLTFAGMAQECGFSSSATFQRVFKQVTGMSPSEFRKNHTGTGVQYRSDRDLSSI</sequence>
<dbReference type="Pfam" id="PF12833">
    <property type="entry name" value="HTH_18"/>
    <property type="match status" value="1"/>
</dbReference>
<dbReference type="InterPro" id="IPR020449">
    <property type="entry name" value="Tscrpt_reg_AraC-type_HTH"/>
</dbReference>
<accession>A0ABS8PSS6</accession>
<feature type="transmembrane region" description="Helical" evidence="5">
    <location>
        <begin position="179"/>
        <end position="199"/>
    </location>
</feature>
<evidence type="ECO:0000256" key="1">
    <source>
        <dbReference type="ARBA" id="ARBA00023015"/>
    </source>
</evidence>
<dbReference type="InterPro" id="IPR009057">
    <property type="entry name" value="Homeodomain-like_sf"/>
</dbReference>
<dbReference type="Proteomes" id="UP001199816">
    <property type="component" value="Unassembled WGS sequence"/>
</dbReference>